<dbReference type="Pfam" id="PF00593">
    <property type="entry name" value="TonB_dep_Rec_b-barrel"/>
    <property type="match status" value="1"/>
</dbReference>
<keyword evidence="10 16" id="KW-0798">TonB box</keyword>
<dbReference type="FunFam" id="2.170.130.10:FF:000001">
    <property type="entry name" value="Catecholate siderophore TonB-dependent receptor"/>
    <property type="match status" value="1"/>
</dbReference>
<dbReference type="InterPro" id="IPR012910">
    <property type="entry name" value="Plug_dom"/>
</dbReference>
<dbReference type="SUPFAM" id="SSF56935">
    <property type="entry name" value="Porins"/>
    <property type="match status" value="1"/>
</dbReference>
<evidence type="ECO:0000256" key="3">
    <source>
        <dbReference type="ARBA" id="ARBA00022448"/>
    </source>
</evidence>
<evidence type="ECO:0000313" key="20">
    <source>
        <dbReference type="EMBL" id="BET26763.1"/>
    </source>
</evidence>
<dbReference type="EMBL" id="AP028947">
    <property type="protein sequence ID" value="BET26763.1"/>
    <property type="molecule type" value="Genomic_DNA"/>
</dbReference>
<feature type="signal peptide" evidence="17">
    <location>
        <begin position="1"/>
        <end position="19"/>
    </location>
</feature>
<keyword evidence="7 17" id="KW-0732">Signal</keyword>
<dbReference type="InterPro" id="IPR000531">
    <property type="entry name" value="Beta-barrel_TonB"/>
</dbReference>
<evidence type="ECO:0000256" key="6">
    <source>
        <dbReference type="ARBA" id="ARBA00022692"/>
    </source>
</evidence>
<evidence type="ECO:0000256" key="5">
    <source>
        <dbReference type="ARBA" id="ARBA00022496"/>
    </source>
</evidence>
<dbReference type="InterPro" id="IPR036942">
    <property type="entry name" value="Beta-barrel_TonB_sf"/>
</dbReference>
<dbReference type="GO" id="GO:0009279">
    <property type="term" value="C:cell outer membrane"/>
    <property type="evidence" value="ECO:0007669"/>
    <property type="project" value="UniProtKB-SubCell"/>
</dbReference>
<evidence type="ECO:0000313" key="21">
    <source>
        <dbReference type="Proteomes" id="UP001329151"/>
    </source>
</evidence>
<proteinExistence type="inferred from homology"/>
<dbReference type="InterPro" id="IPR010105">
    <property type="entry name" value="TonB_sidphr_rcpt"/>
</dbReference>
<keyword evidence="6 14" id="KW-0812">Transmembrane</keyword>
<dbReference type="NCBIfam" id="TIGR01783">
    <property type="entry name" value="TonB-siderophor"/>
    <property type="match status" value="1"/>
</dbReference>
<reference evidence="20 21" key="1">
    <citation type="submission" date="2023-10" db="EMBL/GenBank/DDBJ databases">
        <title>Complete Genome Sequence of Limnobacter thiooxidans CS-K2T, Isolated from freshwater lake sediments in Bavaria, Germany.</title>
        <authorList>
            <person name="Naruki M."/>
            <person name="Watanabe A."/>
            <person name="Warashina T."/>
            <person name="Morita T."/>
            <person name="Arakawa K."/>
        </authorList>
    </citation>
    <scope>NUCLEOTIDE SEQUENCE [LARGE SCALE GENOMIC DNA]</scope>
    <source>
        <strain evidence="20 21">CS-K2</strain>
    </source>
</reference>
<evidence type="ECO:0000256" key="2">
    <source>
        <dbReference type="ARBA" id="ARBA00009810"/>
    </source>
</evidence>
<dbReference type="PROSITE" id="PS01156">
    <property type="entry name" value="TONB_DEPENDENT_REC_2"/>
    <property type="match status" value="1"/>
</dbReference>
<dbReference type="Proteomes" id="UP001329151">
    <property type="component" value="Chromosome"/>
</dbReference>
<dbReference type="PANTHER" id="PTHR32552">
    <property type="entry name" value="FERRICHROME IRON RECEPTOR-RELATED"/>
    <property type="match status" value="1"/>
</dbReference>
<evidence type="ECO:0000256" key="1">
    <source>
        <dbReference type="ARBA" id="ARBA00004571"/>
    </source>
</evidence>
<evidence type="ECO:0000259" key="19">
    <source>
        <dbReference type="Pfam" id="PF07715"/>
    </source>
</evidence>
<keyword evidence="5" id="KW-0410">Iron transport</keyword>
<dbReference type="Pfam" id="PF07715">
    <property type="entry name" value="Plug"/>
    <property type="match status" value="1"/>
</dbReference>
<dbReference type="GO" id="GO:0038023">
    <property type="term" value="F:signaling receptor activity"/>
    <property type="evidence" value="ECO:0007669"/>
    <property type="project" value="InterPro"/>
</dbReference>
<evidence type="ECO:0000256" key="15">
    <source>
        <dbReference type="PROSITE-ProRule" id="PRU10144"/>
    </source>
</evidence>
<keyword evidence="13 14" id="KW-0998">Cell outer membrane</keyword>
<gene>
    <name evidence="20" type="primary">piuA</name>
    <name evidence="20" type="ORF">RGQ30_22640</name>
</gene>
<dbReference type="InterPro" id="IPR010917">
    <property type="entry name" value="TonB_rcpt_CS"/>
</dbReference>
<evidence type="ECO:0000256" key="12">
    <source>
        <dbReference type="ARBA" id="ARBA00023170"/>
    </source>
</evidence>
<dbReference type="PANTHER" id="PTHR32552:SF83">
    <property type="entry name" value="BLR3904 PROTEIN"/>
    <property type="match status" value="1"/>
</dbReference>
<dbReference type="GO" id="GO:0015344">
    <property type="term" value="F:siderophore uptake transmembrane transporter activity"/>
    <property type="evidence" value="ECO:0007669"/>
    <property type="project" value="TreeGrafter"/>
</dbReference>
<keyword evidence="11 14" id="KW-0472">Membrane</keyword>
<dbReference type="Gene3D" id="2.170.130.10">
    <property type="entry name" value="TonB-dependent receptor, plug domain"/>
    <property type="match status" value="1"/>
</dbReference>
<feature type="domain" description="TonB-dependent receptor plug" evidence="19">
    <location>
        <begin position="48"/>
        <end position="147"/>
    </location>
</feature>
<evidence type="ECO:0000256" key="8">
    <source>
        <dbReference type="ARBA" id="ARBA00023004"/>
    </source>
</evidence>
<keyword evidence="3 14" id="KW-0813">Transport</keyword>
<evidence type="ECO:0000256" key="11">
    <source>
        <dbReference type="ARBA" id="ARBA00023136"/>
    </source>
</evidence>
<organism evidence="20 21">
    <name type="scientific">Limnobacter thiooxidans</name>
    <dbReference type="NCBI Taxonomy" id="131080"/>
    <lineage>
        <taxon>Bacteria</taxon>
        <taxon>Pseudomonadati</taxon>
        <taxon>Pseudomonadota</taxon>
        <taxon>Betaproteobacteria</taxon>
        <taxon>Burkholderiales</taxon>
        <taxon>Burkholderiaceae</taxon>
        <taxon>Limnobacter</taxon>
    </lineage>
</organism>
<keyword evidence="8" id="KW-0408">Iron</keyword>
<protein>
    <submittedName>
        <fullName evidence="20">TonB-dependent siderophore receptor PiuA</fullName>
    </submittedName>
</protein>
<evidence type="ECO:0000256" key="16">
    <source>
        <dbReference type="RuleBase" id="RU003357"/>
    </source>
</evidence>
<dbReference type="KEGG" id="lto:RGQ30_22640"/>
<keyword evidence="9" id="KW-0406">Ion transport</keyword>
<comment type="subcellular location">
    <subcellularLocation>
        <location evidence="1 14">Cell outer membrane</location>
        <topology evidence="1 14">Multi-pass membrane protein</topology>
    </subcellularLocation>
</comment>
<evidence type="ECO:0000256" key="10">
    <source>
        <dbReference type="ARBA" id="ARBA00023077"/>
    </source>
</evidence>
<dbReference type="CDD" id="cd01347">
    <property type="entry name" value="ligand_gated_channel"/>
    <property type="match status" value="1"/>
</dbReference>
<sequence length="750" mass="81814">MATALTMAFVGLSPIAAQAQEKPQTLPEVDVIEFRGEQMDSVKYSRPLQDIPRIITVLPQDLLEEQNVTSLKEALRNIPGISLQAGEGNPPGGDQLKIRGFNARDDINVNGMRDIGNYFRDPFYIEQLEVVKGPNSAFSGRGSAGGTINFVTKKPLGVDFNRAEVSLGTDSYLRTTLDMNRVLSEDSAVRVNLLQHSADLPGRNVAEEERFGVYGAYTWGLNKPTSFTVDVLHIQANDIPDGGLPFDRAFRGGAGTGQLVNGGSFDNFYGHTNDYKDVDVTQVGLAVQHALANGKVIRNQTRYAIVGNDSLTSSPRFVDGGTGLGNNNPDSGFVVGNLKPRDQVDTSFKNQTDLLFSLNTGPIQHDLVAGFDFGFYEYENRRRLDTNGPVTSLFNPAAREFTGNLAYGGIHRLETEEMGLYLLDTMKLNEKWELNAGVRYDKVKAFAIEEDRQNSNAVGLTPVQAENRSFVREDSEYSYSLGLVHKLTPAHSLYASYGNAFLISGNFDRNQIQLAGGSMNDRVANAATFDSPTEKVQAFELGSKMTIGAGLDINAAVFRTETDRGRLPATSAGGATTPNVEYHINGFEVLLAGKVTEKWRLYSGYTYLESEVTRAPTAPFAEGQELGGTPKNSFNVFTTYDFTPKFGFGGGIQYVSNQTSGVQPFRNGDAGAGLPGDPTTSTQAGNIKVSIPSYTVVDLYSTYKFSKDVQVRLNLYNVFDERYISQLAEGGGQGIPGEGRQLIATLRYDF</sequence>
<dbReference type="GO" id="GO:0015891">
    <property type="term" value="P:siderophore transport"/>
    <property type="evidence" value="ECO:0007669"/>
    <property type="project" value="InterPro"/>
</dbReference>
<feature type="domain" description="TonB-dependent receptor-like beta-barrel" evidence="18">
    <location>
        <begin position="247"/>
        <end position="718"/>
    </location>
</feature>
<dbReference type="PROSITE" id="PS52016">
    <property type="entry name" value="TONB_DEPENDENT_REC_3"/>
    <property type="match status" value="1"/>
</dbReference>
<dbReference type="InterPro" id="IPR037066">
    <property type="entry name" value="Plug_dom_sf"/>
</dbReference>
<feature type="short sequence motif" description="TonB C-terminal box" evidence="15">
    <location>
        <begin position="733"/>
        <end position="750"/>
    </location>
</feature>
<evidence type="ECO:0000256" key="13">
    <source>
        <dbReference type="ARBA" id="ARBA00023237"/>
    </source>
</evidence>
<name>A0AA86J0F9_9BURK</name>
<dbReference type="AlphaFoldDB" id="A0AA86J0F9"/>
<evidence type="ECO:0000256" key="7">
    <source>
        <dbReference type="ARBA" id="ARBA00022729"/>
    </source>
</evidence>
<dbReference type="Gene3D" id="2.40.170.20">
    <property type="entry name" value="TonB-dependent receptor, beta-barrel domain"/>
    <property type="match status" value="1"/>
</dbReference>
<evidence type="ECO:0000256" key="9">
    <source>
        <dbReference type="ARBA" id="ARBA00023065"/>
    </source>
</evidence>
<feature type="chain" id="PRO_5046136513" evidence="17">
    <location>
        <begin position="20"/>
        <end position="750"/>
    </location>
</feature>
<comment type="similarity">
    <text evidence="2 14 16">Belongs to the TonB-dependent receptor family.</text>
</comment>
<dbReference type="InterPro" id="IPR039426">
    <property type="entry name" value="TonB-dep_rcpt-like"/>
</dbReference>
<keyword evidence="12 20" id="KW-0675">Receptor</keyword>
<evidence type="ECO:0000256" key="4">
    <source>
        <dbReference type="ARBA" id="ARBA00022452"/>
    </source>
</evidence>
<accession>A0AA86J0F9</accession>
<evidence type="ECO:0000259" key="18">
    <source>
        <dbReference type="Pfam" id="PF00593"/>
    </source>
</evidence>
<evidence type="ECO:0000256" key="17">
    <source>
        <dbReference type="SAM" id="SignalP"/>
    </source>
</evidence>
<keyword evidence="4 14" id="KW-1134">Transmembrane beta strand</keyword>
<keyword evidence="21" id="KW-1185">Reference proteome</keyword>
<evidence type="ECO:0000256" key="14">
    <source>
        <dbReference type="PROSITE-ProRule" id="PRU01360"/>
    </source>
</evidence>